<dbReference type="SMART" id="SM00671">
    <property type="entry name" value="SEL1"/>
    <property type="match status" value="4"/>
</dbReference>
<dbReference type="Proteomes" id="UP001642484">
    <property type="component" value="Unassembled WGS sequence"/>
</dbReference>
<evidence type="ECO:0000256" key="2">
    <source>
        <dbReference type="RuleBase" id="RU003682"/>
    </source>
</evidence>
<evidence type="ECO:0000256" key="1">
    <source>
        <dbReference type="ARBA" id="ARBA00038101"/>
    </source>
</evidence>
<dbReference type="PANTHER" id="PTHR11102">
    <property type="entry name" value="SEL-1-LIKE PROTEIN"/>
    <property type="match status" value="1"/>
</dbReference>
<name>A0ABP0SS08_9DINO</name>
<sequence>MWGPTPAPTRCPSTAPLVHRCRRQAAAADRVAPLRRLRRGAAGVVGEVVVRRCLRHFEFQGRRSAQLGGWRGVVEESELDTPGAGRSRVLCLRGLCPPATASVLRAALERAPEAFVATADSVDEGPSFEFNPLCRGKWQDLQLQALLAPFVEERLLPALRDALEEPNLALSEVLARRYAPGERRGHGVHYDGHAYATAVLGLSEPDAFRGGLYLQPEPAVESRRFCDLTPGDVLLHRFDLQHGVEVFEGERLSLIFWFKDSANSVETGSTPWYEGVPSAAALYNLGVQYELGLHGKALDVAQARAHYRRSAELGHCSAMNNLALLEEDVEAAERWLRAAARQRHGPAMLNLALLLLSRETLETKEAAEWMRSAAASEPKAAFYLGDMYERGLAGLQDEDAAEEWFQRSAERGFFPALTRLARRRWQQQRYAAAAELYAAAAAAGDAEALQCLALPELQPWRPSQAESALEELDEEAAGAVGFG</sequence>
<dbReference type="SUPFAM" id="SSF81901">
    <property type="entry name" value="HCP-like"/>
    <property type="match status" value="1"/>
</dbReference>
<dbReference type="PROSITE" id="PS51471">
    <property type="entry name" value="FE2OG_OXY"/>
    <property type="match status" value="1"/>
</dbReference>
<comment type="similarity">
    <text evidence="2">Belongs to the iron/ascorbate-dependent oxidoreductase family.</text>
</comment>
<dbReference type="Pfam" id="PF08238">
    <property type="entry name" value="Sel1"/>
    <property type="match status" value="4"/>
</dbReference>
<keyword evidence="2" id="KW-0408">Iron</keyword>
<comment type="caution">
    <text evidence="4">The sequence shown here is derived from an EMBL/GenBank/DDBJ whole genome shotgun (WGS) entry which is preliminary data.</text>
</comment>
<dbReference type="Gene3D" id="1.25.40.10">
    <property type="entry name" value="Tetratricopeptide repeat domain"/>
    <property type="match status" value="2"/>
</dbReference>
<keyword evidence="2" id="KW-0560">Oxidoreductase</keyword>
<accession>A0ABP0SS08</accession>
<feature type="domain" description="Fe2OG dioxygenase" evidence="3">
    <location>
        <begin position="165"/>
        <end position="260"/>
    </location>
</feature>
<keyword evidence="2" id="KW-0479">Metal-binding</keyword>
<dbReference type="Gene3D" id="2.60.120.620">
    <property type="entry name" value="q2cbj1_9rhob like domain"/>
    <property type="match status" value="1"/>
</dbReference>
<evidence type="ECO:0000259" key="3">
    <source>
        <dbReference type="PROSITE" id="PS51471"/>
    </source>
</evidence>
<dbReference type="InterPro" id="IPR050767">
    <property type="entry name" value="Sel1_AlgK"/>
</dbReference>
<dbReference type="EMBL" id="CAXAMN010028117">
    <property type="protein sequence ID" value="CAK9115209.1"/>
    <property type="molecule type" value="Genomic_DNA"/>
</dbReference>
<comment type="similarity">
    <text evidence="1">Belongs to the sel-1 family.</text>
</comment>
<organism evidence="4 5">
    <name type="scientific">Durusdinium trenchii</name>
    <dbReference type="NCBI Taxonomy" id="1381693"/>
    <lineage>
        <taxon>Eukaryota</taxon>
        <taxon>Sar</taxon>
        <taxon>Alveolata</taxon>
        <taxon>Dinophyceae</taxon>
        <taxon>Suessiales</taxon>
        <taxon>Symbiodiniaceae</taxon>
        <taxon>Durusdinium</taxon>
    </lineage>
</organism>
<dbReference type="InterPro" id="IPR006597">
    <property type="entry name" value="Sel1-like"/>
</dbReference>
<evidence type="ECO:0000313" key="4">
    <source>
        <dbReference type="EMBL" id="CAK9115209.1"/>
    </source>
</evidence>
<keyword evidence="5" id="KW-1185">Reference proteome</keyword>
<gene>
    <name evidence="4" type="ORF">CCMP2556_LOCUS53249</name>
</gene>
<protein>
    <recommendedName>
        <fullName evidence="3">Fe2OG dioxygenase domain-containing protein</fullName>
    </recommendedName>
</protein>
<dbReference type="PANTHER" id="PTHR11102:SF160">
    <property type="entry name" value="ERAD-ASSOCIATED E3 UBIQUITIN-PROTEIN LIGASE COMPONENT HRD3"/>
    <property type="match status" value="1"/>
</dbReference>
<reference evidence="4 5" key="1">
    <citation type="submission" date="2024-02" db="EMBL/GenBank/DDBJ databases">
        <authorList>
            <person name="Chen Y."/>
            <person name="Shah S."/>
            <person name="Dougan E. K."/>
            <person name="Thang M."/>
            <person name="Chan C."/>
        </authorList>
    </citation>
    <scope>NUCLEOTIDE SEQUENCE [LARGE SCALE GENOMIC DNA]</scope>
</reference>
<proteinExistence type="inferred from homology"/>
<evidence type="ECO:0000313" key="5">
    <source>
        <dbReference type="Proteomes" id="UP001642484"/>
    </source>
</evidence>
<dbReference type="InterPro" id="IPR005123">
    <property type="entry name" value="Oxoglu/Fe-dep_dioxygenase_dom"/>
</dbReference>
<dbReference type="InterPro" id="IPR011990">
    <property type="entry name" value="TPR-like_helical_dom_sf"/>
</dbReference>
<dbReference type="SUPFAM" id="SSF51197">
    <property type="entry name" value="Clavaminate synthase-like"/>
    <property type="match status" value="1"/>
</dbReference>